<comment type="caution">
    <text evidence="3">The sequence shown here is derived from an EMBL/GenBank/DDBJ whole genome shotgun (WGS) entry which is preliminary data.</text>
</comment>
<dbReference type="InterPro" id="IPR010730">
    <property type="entry name" value="HET"/>
</dbReference>
<feature type="region of interest" description="Disordered" evidence="1">
    <location>
        <begin position="770"/>
        <end position="799"/>
    </location>
</feature>
<protein>
    <submittedName>
        <fullName evidence="3">Heterokaryon incompatibility (Het-6OR allele)</fullName>
    </submittedName>
</protein>
<proteinExistence type="predicted"/>
<dbReference type="OrthoDB" id="2504919at2759"/>
<feature type="region of interest" description="Disordered" evidence="1">
    <location>
        <begin position="222"/>
        <end position="284"/>
    </location>
</feature>
<sequence length="799" mass="91490">MSLRRCLLRAVFVEYQPTKNTSSEYRPFHHARLVVTDLGQHQNGELLDSRSTGFVYDRIDGVIIGTTNDIVAEQKSSGRNYNIVTNNCFTFAEELASRINEKSLEDGPDDGGLRALRVLQADHGRSYYTISEAERGIAITRDEHPASQLTSPFIDLRMRHYPSEERNRDPWPPRPESHWKASGVYGESFRNEIQPDWYSRPKSPPYDGGVIDNDVEDTARDDWEATPSHGVSLRNELQPDWYSRSPKSEDRDDVGHSSEGEADARDDWIEGEGDDGKTTNYGGSRSGLIHCTLEELPLDKAEGSYDGISYVWGPPHNTSTIICDGRPFQVTSNLEHALRNFRLTDKSRPLWVDAVCINQKDTGEKSLQVKRMGEIFRKAKQVLCWLGEDKAGKAKGCFSLVREAVKAAEDEWRPDWTMDNLINDLTLNGLPRHRNEWEVIAQLFDFAWFERVWIVQEAGLARQCYLYWGDSQVHFYEVLGVASWLAYSRHAPNLRQVPKVGRLISDVFIDIMHTFNNQPTWRDKLLANTLLTELHPLDKQLYVDLLFCARSLQATDQRDIIYSFSGSPLAYYSNGEIMVSPDYNETWDKLQARAARAMLRSPREAAHVLSFVIHDSETDLQHATIPSWAPRWKSFDESSIRPLPLTGTFEHRQMPYRAGSIDHSFTPTFISNGVLSIAAWKFCTLRWTSPRLELIELQSDINDWEHCLREKRVTPIEVVWIQLLRNSPASPEELIESFSLTLARGRPKSEHYVADLLVYCETLRKKAKTETPSPFPQIDTSNGDISRGEWTYSRAKDRV</sequence>
<evidence type="ECO:0000313" key="4">
    <source>
        <dbReference type="Proteomes" id="UP000544331"/>
    </source>
</evidence>
<evidence type="ECO:0000313" key="3">
    <source>
        <dbReference type="EMBL" id="KAF5723288.1"/>
    </source>
</evidence>
<reference evidence="3 4" key="1">
    <citation type="submission" date="2020-05" db="EMBL/GenBank/DDBJ databases">
        <title>Identification and distribution of gene clusters putatively required for synthesis of sphingolipid metabolism inhibitors in phylogenetically diverse species of the filamentous fungus Fusarium.</title>
        <authorList>
            <person name="Kim H.-S."/>
            <person name="Busman M."/>
            <person name="Brown D.W."/>
            <person name="Divon H."/>
            <person name="Uhlig S."/>
            <person name="Proctor R.H."/>
        </authorList>
    </citation>
    <scope>NUCLEOTIDE SEQUENCE [LARGE SCALE GENOMIC DNA]</scope>
    <source>
        <strain evidence="3 4">NRRL 66235</strain>
    </source>
</reference>
<dbReference type="PANTHER" id="PTHR24148:SF64">
    <property type="entry name" value="HETEROKARYON INCOMPATIBILITY DOMAIN-CONTAINING PROTEIN"/>
    <property type="match status" value="1"/>
</dbReference>
<evidence type="ECO:0000259" key="2">
    <source>
        <dbReference type="Pfam" id="PF06985"/>
    </source>
</evidence>
<organism evidence="3 4">
    <name type="scientific">Fusarium mundagurra</name>
    <dbReference type="NCBI Taxonomy" id="1567541"/>
    <lineage>
        <taxon>Eukaryota</taxon>
        <taxon>Fungi</taxon>
        <taxon>Dikarya</taxon>
        <taxon>Ascomycota</taxon>
        <taxon>Pezizomycotina</taxon>
        <taxon>Sordariomycetes</taxon>
        <taxon>Hypocreomycetidae</taxon>
        <taxon>Hypocreales</taxon>
        <taxon>Nectriaceae</taxon>
        <taxon>Fusarium</taxon>
        <taxon>Fusarium fujikuroi species complex</taxon>
    </lineage>
</organism>
<dbReference type="EMBL" id="JAAOAN010000069">
    <property type="protein sequence ID" value="KAF5723288.1"/>
    <property type="molecule type" value="Genomic_DNA"/>
</dbReference>
<keyword evidence="4" id="KW-1185">Reference proteome</keyword>
<feature type="compositionally biased region" description="Basic and acidic residues" evidence="1">
    <location>
        <begin position="246"/>
        <end position="268"/>
    </location>
</feature>
<dbReference type="PANTHER" id="PTHR24148">
    <property type="entry name" value="ANKYRIN REPEAT DOMAIN-CONTAINING PROTEIN 39 HOMOLOG-RELATED"/>
    <property type="match status" value="1"/>
</dbReference>
<accession>A0A8H5Z2Y2</accession>
<dbReference type="AlphaFoldDB" id="A0A8H5Z2Y2"/>
<feature type="domain" description="Heterokaryon incompatibility" evidence="2">
    <location>
        <begin position="305"/>
        <end position="457"/>
    </location>
</feature>
<gene>
    <name evidence="3" type="ORF">FMUND_1922</name>
</gene>
<name>A0A8H5Z2Y2_9HYPO</name>
<feature type="region of interest" description="Disordered" evidence="1">
    <location>
        <begin position="195"/>
        <end position="214"/>
    </location>
</feature>
<dbReference type="Pfam" id="PF06985">
    <property type="entry name" value="HET"/>
    <property type="match status" value="1"/>
</dbReference>
<dbReference type="InterPro" id="IPR052895">
    <property type="entry name" value="HetReg/Transcr_Mod"/>
</dbReference>
<evidence type="ECO:0000256" key="1">
    <source>
        <dbReference type="SAM" id="MobiDB-lite"/>
    </source>
</evidence>
<dbReference type="Proteomes" id="UP000544331">
    <property type="component" value="Unassembled WGS sequence"/>
</dbReference>